<dbReference type="Proteomes" id="UP000252519">
    <property type="component" value="Unassembled WGS sequence"/>
</dbReference>
<feature type="transmembrane region" description="Helical" evidence="1">
    <location>
        <begin position="162"/>
        <end position="183"/>
    </location>
</feature>
<keyword evidence="3" id="KW-1185">Reference proteome</keyword>
<keyword evidence="1" id="KW-0472">Membrane</keyword>
<keyword evidence="1" id="KW-0812">Transmembrane</keyword>
<evidence type="ECO:0008006" key="4">
    <source>
        <dbReference type="Google" id="ProtNLM"/>
    </source>
</evidence>
<proteinExistence type="predicted"/>
<feature type="transmembrane region" description="Helical" evidence="1">
    <location>
        <begin position="128"/>
        <end position="150"/>
    </location>
</feature>
<name>A0A368FAG9_ANCCA</name>
<dbReference type="OrthoDB" id="5805314at2759"/>
<evidence type="ECO:0000313" key="2">
    <source>
        <dbReference type="EMBL" id="RCN29164.1"/>
    </source>
</evidence>
<protein>
    <recommendedName>
        <fullName evidence="4">7TM GPCR serpentine receptor class x (Srx) domain-containing protein</fullName>
    </recommendedName>
</protein>
<comment type="caution">
    <text evidence="2">The sequence shown here is derived from an EMBL/GenBank/DDBJ whole genome shotgun (WGS) entry which is preliminary data.</text>
</comment>
<gene>
    <name evidence="2" type="ORF">ANCCAN_25081</name>
</gene>
<feature type="transmembrane region" description="Helical" evidence="1">
    <location>
        <begin position="12"/>
        <end position="37"/>
    </location>
</feature>
<sequence>MESIVTDTNESIVAIIQTADSIISSICGLSIYGFILQRILKKNPSLSQYQGLIVFQSTIGIISIIFRFLANQTATITGEIKRFFYFMPLPSAVQKIILFSVAICRSFEEFFIIVFNTHRVLVFVRPRWIRKFYIIFSPLALGYSIIYAGATTSGPPLEMVGLLMELLFVPSIITVSVVCYTVIKRHFRRVGGYTVKVKKMQAKLSTSIYLQVEQANSHNSSTFHLQGKHPSNSSNSEL</sequence>
<dbReference type="AlphaFoldDB" id="A0A368FAG9"/>
<evidence type="ECO:0000256" key="1">
    <source>
        <dbReference type="SAM" id="Phobius"/>
    </source>
</evidence>
<organism evidence="2 3">
    <name type="scientific">Ancylostoma caninum</name>
    <name type="common">Dog hookworm</name>
    <dbReference type="NCBI Taxonomy" id="29170"/>
    <lineage>
        <taxon>Eukaryota</taxon>
        <taxon>Metazoa</taxon>
        <taxon>Ecdysozoa</taxon>
        <taxon>Nematoda</taxon>
        <taxon>Chromadorea</taxon>
        <taxon>Rhabditida</taxon>
        <taxon>Rhabditina</taxon>
        <taxon>Rhabditomorpha</taxon>
        <taxon>Strongyloidea</taxon>
        <taxon>Ancylostomatidae</taxon>
        <taxon>Ancylostomatinae</taxon>
        <taxon>Ancylostoma</taxon>
    </lineage>
</organism>
<accession>A0A368FAG9</accession>
<evidence type="ECO:0000313" key="3">
    <source>
        <dbReference type="Proteomes" id="UP000252519"/>
    </source>
</evidence>
<dbReference type="EMBL" id="JOJR01002094">
    <property type="protein sequence ID" value="RCN29164.1"/>
    <property type="molecule type" value="Genomic_DNA"/>
</dbReference>
<reference evidence="2 3" key="1">
    <citation type="submission" date="2014-10" db="EMBL/GenBank/DDBJ databases">
        <title>Draft genome of the hookworm Ancylostoma caninum.</title>
        <authorList>
            <person name="Mitreva M."/>
        </authorList>
    </citation>
    <scope>NUCLEOTIDE SEQUENCE [LARGE SCALE GENOMIC DNA]</scope>
    <source>
        <strain evidence="2 3">Baltimore</strain>
    </source>
</reference>
<keyword evidence="1" id="KW-1133">Transmembrane helix</keyword>
<feature type="transmembrane region" description="Helical" evidence="1">
    <location>
        <begin position="49"/>
        <end position="70"/>
    </location>
</feature>